<dbReference type="KEGG" id="rto:RTO_27160"/>
<evidence type="ECO:0008006" key="4">
    <source>
        <dbReference type="Google" id="ProtNLM"/>
    </source>
</evidence>
<feature type="transmembrane region" description="Helical" evidence="1">
    <location>
        <begin position="116"/>
        <end position="134"/>
    </location>
</feature>
<sequence length="407" mass="46037">MNIKVDINLAAVQIMWLFLMMKITLVGQSVWMIFELTVCMLCTIYVITNIKYVPRNALMLVIALAMSYLVSTLVNRECNGPWITYTGVEFTWKIILYFTVSWIAIKKRGSNNIAKASWNCLMLYWVPSIITVFAQGRNVIDNANNVYFIGNKFNVAYLNVVMLCLLLFLNNERKENCSRSFVLKINSKKIGVFLFYAMIVFIDYYMKAYTGLFMILFILILAILSRYLQFRIAKKWSGFLNFIGKPLIVTISVVASGLVAIILEAIMNIPTIGAYLASIGKTGNILSRTLIYKNLAEIIERKPLIGYGYGSAIVSRYFGPNAQNGLAQVMIYTGILGTFLMLLITFYCCKAGRQSKGSQSAAFLYAIYAFILSATVEITYGGTFFILLAFYCACGWEKKLSRGDMYE</sequence>
<feature type="transmembrane region" description="Helical" evidence="1">
    <location>
        <begin position="329"/>
        <end position="349"/>
    </location>
</feature>
<evidence type="ECO:0000313" key="3">
    <source>
        <dbReference type="Proteomes" id="UP000008956"/>
    </source>
</evidence>
<reference evidence="2 3" key="2">
    <citation type="submission" date="2010-03" db="EMBL/GenBank/DDBJ databases">
        <authorList>
            <person name="Pajon A."/>
        </authorList>
    </citation>
    <scope>NUCLEOTIDE SEQUENCE [LARGE SCALE GENOMIC DNA]</scope>
    <source>
        <strain evidence="2 3">L2-14</strain>
    </source>
</reference>
<feature type="transmembrane region" description="Helical" evidence="1">
    <location>
        <begin position="212"/>
        <end position="230"/>
    </location>
</feature>
<gene>
    <name evidence="2" type="ORF">RTO_27160</name>
</gene>
<proteinExistence type="predicted"/>
<reference evidence="2 3" key="1">
    <citation type="submission" date="2010-03" db="EMBL/GenBank/DDBJ databases">
        <title>The genome sequence of Ruminococcus torques L2-14.</title>
        <authorList>
            <consortium name="metaHIT consortium -- http://www.metahit.eu/"/>
            <person name="Pajon A."/>
            <person name="Turner K."/>
            <person name="Parkhill J."/>
            <person name="Duncan S."/>
            <person name="Flint H."/>
        </authorList>
    </citation>
    <scope>NUCLEOTIDE SEQUENCE [LARGE SCALE GENOMIC DNA]</scope>
    <source>
        <strain evidence="2 3">L2-14</strain>
    </source>
</reference>
<protein>
    <recommendedName>
        <fullName evidence="4">O-Antigen ligase</fullName>
    </recommendedName>
</protein>
<organism evidence="2 3">
    <name type="scientific">[Ruminococcus] torques L2-14</name>
    <dbReference type="NCBI Taxonomy" id="657313"/>
    <lineage>
        <taxon>Bacteria</taxon>
        <taxon>Bacillati</taxon>
        <taxon>Bacillota</taxon>
        <taxon>Clostridia</taxon>
        <taxon>Lachnospirales</taxon>
        <taxon>Lachnospiraceae</taxon>
        <taxon>Mediterraneibacter</taxon>
    </lineage>
</organism>
<feature type="transmembrane region" description="Helical" evidence="1">
    <location>
        <begin position="190"/>
        <end position="206"/>
    </location>
</feature>
<feature type="transmembrane region" description="Helical" evidence="1">
    <location>
        <begin position="361"/>
        <end position="391"/>
    </location>
</feature>
<feature type="transmembrane region" description="Helical" evidence="1">
    <location>
        <begin position="242"/>
        <end position="263"/>
    </location>
</feature>
<keyword evidence="1" id="KW-0812">Transmembrane</keyword>
<dbReference type="PATRIC" id="fig|657313.3.peg.2594"/>
<feature type="transmembrane region" description="Helical" evidence="1">
    <location>
        <begin position="31"/>
        <end position="50"/>
    </location>
</feature>
<keyword evidence="1" id="KW-0472">Membrane</keyword>
<dbReference type="Proteomes" id="UP000008956">
    <property type="component" value="Chromosome"/>
</dbReference>
<feature type="transmembrane region" description="Helical" evidence="1">
    <location>
        <begin position="146"/>
        <end position="169"/>
    </location>
</feature>
<dbReference type="HOGENOM" id="CLU_675959_0_0_9"/>
<name>D4LZG1_9FIRM</name>
<evidence type="ECO:0000313" key="2">
    <source>
        <dbReference type="EMBL" id="CBL27171.1"/>
    </source>
</evidence>
<feature type="transmembrane region" description="Helical" evidence="1">
    <location>
        <begin position="82"/>
        <end position="104"/>
    </location>
</feature>
<keyword evidence="1" id="KW-1133">Transmembrane helix</keyword>
<dbReference type="AlphaFoldDB" id="D4LZG1"/>
<dbReference type="EMBL" id="FP929055">
    <property type="protein sequence ID" value="CBL27171.1"/>
    <property type="molecule type" value="Genomic_DNA"/>
</dbReference>
<feature type="transmembrane region" description="Helical" evidence="1">
    <location>
        <begin position="7"/>
        <end position="25"/>
    </location>
</feature>
<accession>D4LZG1</accession>
<evidence type="ECO:0000256" key="1">
    <source>
        <dbReference type="SAM" id="Phobius"/>
    </source>
</evidence>
<dbReference type="RefSeq" id="WP_015529749.1">
    <property type="nucleotide sequence ID" value="NC_021015.1"/>
</dbReference>
<feature type="transmembrane region" description="Helical" evidence="1">
    <location>
        <begin position="57"/>
        <end position="76"/>
    </location>
</feature>